<dbReference type="Pfam" id="PF00643">
    <property type="entry name" value="zf-B_box"/>
    <property type="match status" value="1"/>
</dbReference>
<dbReference type="AlphaFoldDB" id="A0A9D4CHR1"/>
<accession>A0A9D4CHR1</accession>
<organism evidence="3 4">
    <name type="scientific">Dreissena polymorpha</name>
    <name type="common">Zebra mussel</name>
    <name type="synonym">Mytilus polymorpha</name>
    <dbReference type="NCBI Taxonomy" id="45954"/>
    <lineage>
        <taxon>Eukaryota</taxon>
        <taxon>Metazoa</taxon>
        <taxon>Spiralia</taxon>
        <taxon>Lophotrochozoa</taxon>
        <taxon>Mollusca</taxon>
        <taxon>Bivalvia</taxon>
        <taxon>Autobranchia</taxon>
        <taxon>Heteroconchia</taxon>
        <taxon>Euheterodonta</taxon>
        <taxon>Imparidentia</taxon>
        <taxon>Neoheterodontei</taxon>
        <taxon>Myida</taxon>
        <taxon>Dreissenoidea</taxon>
        <taxon>Dreissenidae</taxon>
        <taxon>Dreissena</taxon>
    </lineage>
</organism>
<name>A0A9D4CHR1_DREPO</name>
<dbReference type="PROSITE" id="PS50119">
    <property type="entry name" value="ZF_BBOX"/>
    <property type="match status" value="1"/>
</dbReference>
<sequence>MASLYEGHDVIKDYCCTICEDKNIVVDALFYCQKCATFFCDKCIDSHRQHGWILNKQSPYGRDKMKMWPLSKTMETFLLTCDVHKNEAITLFCQDHSQLCCNECLDLNHRLCFEGTPIHQAAEKMFSDFKTLIVRAKNTLAQMKQLQGAHEKDRKSIKVIYNEHERSMVEGMRLNIKSVSVESKNSINNKKYDHKQYTVDAMRQQISHILAEFENSSVKEKKNELTIKLAPIVSVINTSIRLHAELLRLHDALQQVKDKQVLHFLARTTCQEKIRQCETYVNNTLSDRIFTIYGKSEHNVRIPSDTFTCKVRAICVLPDGQVLLADRNNKKVKLLNRKYRVVSHCDVTSRPQTMCQITPSEVAVSMGDQFNTHEVQYITKNKSHLIAGRKFQLQHTCRDIVHYQGDLYITSGRVLYKYSMCGKLICKLYEDTSSYDT</sequence>
<dbReference type="PANTHER" id="PTHR25462:SF296">
    <property type="entry name" value="MEIOTIC P26, ISOFORM F"/>
    <property type="match status" value="1"/>
</dbReference>
<gene>
    <name evidence="3" type="ORF">DPMN_050701</name>
</gene>
<evidence type="ECO:0000313" key="4">
    <source>
        <dbReference type="Proteomes" id="UP000828390"/>
    </source>
</evidence>
<protein>
    <recommendedName>
        <fullName evidence="2">B box-type domain-containing protein</fullName>
    </recommendedName>
</protein>
<feature type="non-terminal residue" evidence="3">
    <location>
        <position position="1"/>
    </location>
</feature>
<dbReference type="Gene3D" id="3.30.160.60">
    <property type="entry name" value="Classic Zinc Finger"/>
    <property type="match status" value="1"/>
</dbReference>
<keyword evidence="1" id="KW-0862">Zinc</keyword>
<keyword evidence="4" id="KW-1185">Reference proteome</keyword>
<dbReference type="EMBL" id="JAIWYP010000012">
    <property type="protein sequence ID" value="KAH3724874.1"/>
    <property type="molecule type" value="Genomic_DNA"/>
</dbReference>
<dbReference type="InterPro" id="IPR047153">
    <property type="entry name" value="TRIM45/56/19-like"/>
</dbReference>
<keyword evidence="1" id="KW-0863">Zinc-finger</keyword>
<dbReference type="Proteomes" id="UP000828390">
    <property type="component" value="Unassembled WGS sequence"/>
</dbReference>
<dbReference type="GO" id="GO:0008270">
    <property type="term" value="F:zinc ion binding"/>
    <property type="evidence" value="ECO:0007669"/>
    <property type="project" value="UniProtKB-KW"/>
</dbReference>
<evidence type="ECO:0000256" key="1">
    <source>
        <dbReference type="PROSITE-ProRule" id="PRU00024"/>
    </source>
</evidence>
<dbReference type="SUPFAM" id="SSF57845">
    <property type="entry name" value="B-box zinc-binding domain"/>
    <property type="match status" value="1"/>
</dbReference>
<feature type="domain" description="B box-type" evidence="2">
    <location>
        <begin position="76"/>
        <end position="110"/>
    </location>
</feature>
<evidence type="ECO:0000259" key="2">
    <source>
        <dbReference type="PROSITE" id="PS50119"/>
    </source>
</evidence>
<comment type="caution">
    <text evidence="3">The sequence shown here is derived from an EMBL/GenBank/DDBJ whole genome shotgun (WGS) entry which is preliminary data.</text>
</comment>
<reference evidence="3" key="1">
    <citation type="journal article" date="2019" name="bioRxiv">
        <title>The Genome of the Zebra Mussel, Dreissena polymorpha: A Resource for Invasive Species Research.</title>
        <authorList>
            <person name="McCartney M.A."/>
            <person name="Auch B."/>
            <person name="Kono T."/>
            <person name="Mallez S."/>
            <person name="Zhang Y."/>
            <person name="Obille A."/>
            <person name="Becker A."/>
            <person name="Abrahante J.E."/>
            <person name="Garbe J."/>
            <person name="Badalamenti J.P."/>
            <person name="Herman A."/>
            <person name="Mangelson H."/>
            <person name="Liachko I."/>
            <person name="Sullivan S."/>
            <person name="Sone E.D."/>
            <person name="Koren S."/>
            <person name="Silverstein K.A.T."/>
            <person name="Beckman K.B."/>
            <person name="Gohl D.M."/>
        </authorList>
    </citation>
    <scope>NUCLEOTIDE SEQUENCE</scope>
    <source>
        <strain evidence="3">Duluth1</strain>
        <tissue evidence="3">Whole animal</tissue>
    </source>
</reference>
<proteinExistence type="predicted"/>
<reference evidence="3" key="2">
    <citation type="submission" date="2020-11" db="EMBL/GenBank/DDBJ databases">
        <authorList>
            <person name="McCartney M.A."/>
            <person name="Auch B."/>
            <person name="Kono T."/>
            <person name="Mallez S."/>
            <person name="Becker A."/>
            <person name="Gohl D.M."/>
            <person name="Silverstein K.A.T."/>
            <person name="Koren S."/>
            <person name="Bechman K.B."/>
            <person name="Herman A."/>
            <person name="Abrahante J.E."/>
            <person name="Garbe J."/>
        </authorList>
    </citation>
    <scope>NUCLEOTIDE SEQUENCE</scope>
    <source>
        <strain evidence="3">Duluth1</strain>
        <tissue evidence="3">Whole animal</tissue>
    </source>
</reference>
<evidence type="ECO:0000313" key="3">
    <source>
        <dbReference type="EMBL" id="KAH3724874.1"/>
    </source>
</evidence>
<dbReference type="PANTHER" id="PTHR25462">
    <property type="entry name" value="BONUS, ISOFORM C-RELATED"/>
    <property type="match status" value="1"/>
</dbReference>
<dbReference type="CDD" id="cd19756">
    <property type="entry name" value="Bbox2"/>
    <property type="match status" value="1"/>
</dbReference>
<dbReference type="InterPro" id="IPR000315">
    <property type="entry name" value="Znf_B-box"/>
</dbReference>
<keyword evidence="1" id="KW-0479">Metal-binding</keyword>